<keyword evidence="2" id="KW-0560">Oxidoreductase</keyword>
<dbReference type="EMBL" id="BDRX01000062">
    <property type="protein sequence ID" value="GBF95316.1"/>
    <property type="molecule type" value="Genomic_DNA"/>
</dbReference>
<dbReference type="Gene3D" id="3.40.50.720">
    <property type="entry name" value="NAD(P)-binding Rossmann-like Domain"/>
    <property type="match status" value="1"/>
</dbReference>
<dbReference type="GO" id="GO:0016491">
    <property type="term" value="F:oxidoreductase activity"/>
    <property type="evidence" value="ECO:0007669"/>
    <property type="project" value="UniProtKB-KW"/>
</dbReference>
<dbReference type="PANTHER" id="PTHR44169:SF6">
    <property type="entry name" value="NADPH-DEPENDENT 1-ACYLDIHYDROXYACETONE PHOSPHATE REDUCTASE"/>
    <property type="match status" value="1"/>
</dbReference>
<dbReference type="CDD" id="cd05374">
    <property type="entry name" value="17beta-HSD-like_SDR_c"/>
    <property type="match status" value="1"/>
</dbReference>
<accession>A0A2V0P644</accession>
<evidence type="ECO:0000313" key="4">
    <source>
        <dbReference type="EMBL" id="GBF95316.1"/>
    </source>
</evidence>
<dbReference type="FunCoup" id="A0A2V0P644">
    <property type="interactions" value="294"/>
</dbReference>
<dbReference type="InterPro" id="IPR036291">
    <property type="entry name" value="NAD(P)-bd_dom_sf"/>
</dbReference>
<dbReference type="AlphaFoldDB" id="A0A2V0P644"/>
<dbReference type="InterPro" id="IPR020904">
    <property type="entry name" value="Sc_DH/Rdtase_CS"/>
</dbReference>
<dbReference type="Proteomes" id="UP000247498">
    <property type="component" value="Unassembled WGS sequence"/>
</dbReference>
<dbReference type="Pfam" id="PF00106">
    <property type="entry name" value="adh_short"/>
    <property type="match status" value="1"/>
</dbReference>
<dbReference type="STRING" id="307507.A0A2V0P644"/>
<proteinExistence type="inferred from homology"/>
<evidence type="ECO:0000256" key="3">
    <source>
        <dbReference type="RuleBase" id="RU000363"/>
    </source>
</evidence>
<protein>
    <submittedName>
        <fullName evidence="4">NADPH-dependent 1-acyldihydroxyacetone phosphate reductase-like</fullName>
    </submittedName>
</protein>
<evidence type="ECO:0000313" key="5">
    <source>
        <dbReference type="Proteomes" id="UP000247498"/>
    </source>
</evidence>
<comment type="similarity">
    <text evidence="1 3">Belongs to the short-chain dehydrogenases/reductases (SDR) family.</text>
</comment>
<organism evidence="4 5">
    <name type="scientific">Raphidocelis subcapitata</name>
    <dbReference type="NCBI Taxonomy" id="307507"/>
    <lineage>
        <taxon>Eukaryota</taxon>
        <taxon>Viridiplantae</taxon>
        <taxon>Chlorophyta</taxon>
        <taxon>core chlorophytes</taxon>
        <taxon>Chlorophyceae</taxon>
        <taxon>CS clade</taxon>
        <taxon>Sphaeropleales</taxon>
        <taxon>Selenastraceae</taxon>
        <taxon>Raphidocelis</taxon>
    </lineage>
</organism>
<dbReference type="InParanoid" id="A0A2V0P644"/>
<sequence>MTSKVVLVTGCTAGGMGHAVAAEFARRGCNVFATARKPASMAGLSELGCTLLPLDVTDRASVFAAVETVLQAAGRIDVLVNNAGLGGRGPVCDYSIDDAKRVFDVNYFGTMAMCQAVVPRMVERGSGRVINIGSALGLVTLPFTGVYSGSKRAVRGLTDALRIELFGSGVDVVYCAPGWVRTNISDSGAAGGLNQINKKGPWAPCAAHVEEDLFAREGAGAVSAAEFAAGFVSMALRRHAPGFWTNSAKDGWMCVLLERFMPPAILDVILALRAEVARAFPRHRRVASGLGA</sequence>
<dbReference type="InterPro" id="IPR002347">
    <property type="entry name" value="SDR_fam"/>
</dbReference>
<dbReference type="SUPFAM" id="SSF51735">
    <property type="entry name" value="NAD(P)-binding Rossmann-fold domains"/>
    <property type="match status" value="1"/>
</dbReference>
<comment type="caution">
    <text evidence="4">The sequence shown here is derived from an EMBL/GenBank/DDBJ whole genome shotgun (WGS) entry which is preliminary data.</text>
</comment>
<gene>
    <name evidence="4" type="ORF">Rsub_08347</name>
</gene>
<evidence type="ECO:0000256" key="2">
    <source>
        <dbReference type="ARBA" id="ARBA00023002"/>
    </source>
</evidence>
<dbReference type="OrthoDB" id="2102561at2759"/>
<name>A0A2V0P644_9CHLO</name>
<dbReference type="PANTHER" id="PTHR44169">
    <property type="entry name" value="NADPH-DEPENDENT 1-ACYLDIHYDROXYACETONE PHOSPHATE REDUCTASE"/>
    <property type="match status" value="1"/>
</dbReference>
<evidence type="ECO:0000256" key="1">
    <source>
        <dbReference type="ARBA" id="ARBA00006484"/>
    </source>
</evidence>
<dbReference type="PRINTS" id="PR00080">
    <property type="entry name" value="SDRFAMILY"/>
</dbReference>
<reference evidence="4 5" key="1">
    <citation type="journal article" date="2018" name="Sci. Rep.">
        <title>Raphidocelis subcapitata (=Pseudokirchneriella subcapitata) provides an insight into genome evolution and environmental adaptations in the Sphaeropleales.</title>
        <authorList>
            <person name="Suzuki S."/>
            <person name="Yamaguchi H."/>
            <person name="Nakajima N."/>
            <person name="Kawachi M."/>
        </authorList>
    </citation>
    <scope>NUCLEOTIDE SEQUENCE [LARGE SCALE GENOMIC DNA]</scope>
    <source>
        <strain evidence="4 5">NIES-35</strain>
    </source>
</reference>
<dbReference type="PROSITE" id="PS00061">
    <property type="entry name" value="ADH_SHORT"/>
    <property type="match status" value="1"/>
</dbReference>
<dbReference type="PRINTS" id="PR00081">
    <property type="entry name" value="GDHRDH"/>
</dbReference>
<keyword evidence="5" id="KW-1185">Reference proteome</keyword>